<dbReference type="Proteomes" id="UP000001203">
    <property type="component" value="Chromosome circular"/>
</dbReference>
<dbReference type="EMBL" id="CP000806">
    <property type="protein sequence ID" value="ACB53849.1"/>
    <property type="molecule type" value="Genomic_DNA"/>
</dbReference>
<dbReference type="HOGENOM" id="CLU_3268860_0_0_3"/>
<reference evidence="1 2" key="1">
    <citation type="journal article" date="2008" name="Proc. Natl. Acad. Sci. U.S.A.">
        <title>The genome of Cyanothece 51142, a unicellular diazotrophic cyanobacterium important in the marine nitrogen cycle.</title>
        <authorList>
            <person name="Welsh E.A."/>
            <person name="Liberton M."/>
            <person name="Stoeckel J."/>
            <person name="Loh T."/>
            <person name="Elvitigala T."/>
            <person name="Wang C."/>
            <person name="Wollam A."/>
            <person name="Fulton R.S."/>
            <person name="Clifton S.W."/>
            <person name="Jacobs J.M."/>
            <person name="Aurora R."/>
            <person name="Ghosh B.K."/>
            <person name="Sherman L.A."/>
            <person name="Smith R.D."/>
            <person name="Wilson R.K."/>
            <person name="Pakrasi H.B."/>
        </authorList>
    </citation>
    <scope>NUCLEOTIDE SEQUENCE [LARGE SCALE GENOMIC DNA]</scope>
    <source>
        <strain evidence="2">ATCC 51142 / BH68</strain>
    </source>
</reference>
<proteinExistence type="predicted"/>
<protein>
    <submittedName>
        <fullName evidence="1">Uncharacterized protein</fullName>
    </submittedName>
</protein>
<evidence type="ECO:0000313" key="1">
    <source>
        <dbReference type="EMBL" id="ACB53849.1"/>
    </source>
</evidence>
<dbReference type="RefSeq" id="WP_012362468.1">
    <property type="nucleotide sequence ID" value="NC_010546.1"/>
</dbReference>
<dbReference type="KEGG" id="cyt:cce_4501"/>
<dbReference type="AlphaFoldDB" id="B1WUJ5"/>
<keyword evidence="2" id="KW-1185">Reference proteome</keyword>
<sequence length="41" mass="4645">MVQDIQLNHLSDRPTHTRSALDSIVSSLEAGRREKEVTLLK</sequence>
<accession>B1WUJ5</accession>
<gene>
    <name evidence="1" type="ordered locus">cce_4501</name>
</gene>
<evidence type="ECO:0000313" key="2">
    <source>
        <dbReference type="Proteomes" id="UP000001203"/>
    </source>
</evidence>
<organism evidence="1 2">
    <name type="scientific">Crocosphaera subtropica (strain ATCC 51142 / BH68)</name>
    <name type="common">Cyanothece sp. (strain ATCC 51142)</name>
    <dbReference type="NCBI Taxonomy" id="43989"/>
    <lineage>
        <taxon>Bacteria</taxon>
        <taxon>Bacillati</taxon>
        <taxon>Cyanobacteriota</taxon>
        <taxon>Cyanophyceae</taxon>
        <taxon>Oscillatoriophycideae</taxon>
        <taxon>Chroococcales</taxon>
        <taxon>Aphanothecaceae</taxon>
        <taxon>Crocosphaera</taxon>
        <taxon>Crocosphaera subtropica</taxon>
    </lineage>
</organism>
<name>B1WUJ5_CROS5</name>